<evidence type="ECO:0000256" key="1">
    <source>
        <dbReference type="SAM" id="Phobius"/>
    </source>
</evidence>
<accession>A0ABW3VFQ4</accession>
<organism evidence="2 3">
    <name type="scientific">Pseudonocardia benzenivorans</name>
    <dbReference type="NCBI Taxonomy" id="228005"/>
    <lineage>
        <taxon>Bacteria</taxon>
        <taxon>Bacillati</taxon>
        <taxon>Actinomycetota</taxon>
        <taxon>Actinomycetes</taxon>
        <taxon>Pseudonocardiales</taxon>
        <taxon>Pseudonocardiaceae</taxon>
        <taxon>Pseudonocardia</taxon>
    </lineage>
</organism>
<gene>
    <name evidence="2" type="ORF">ACFQ34_09670</name>
</gene>
<dbReference type="RefSeq" id="WP_346093755.1">
    <property type="nucleotide sequence ID" value="NZ_BAABKS010000081.1"/>
</dbReference>
<protein>
    <recommendedName>
        <fullName evidence="4">Secreted protein with PEP-CTERM sorting signal</fullName>
    </recommendedName>
</protein>
<feature type="transmembrane region" description="Helical" evidence="1">
    <location>
        <begin position="6"/>
        <end position="29"/>
    </location>
</feature>
<dbReference type="EMBL" id="JBHTMB010000065">
    <property type="protein sequence ID" value="MFD1233548.1"/>
    <property type="molecule type" value="Genomic_DNA"/>
</dbReference>
<evidence type="ECO:0000313" key="3">
    <source>
        <dbReference type="Proteomes" id="UP001597182"/>
    </source>
</evidence>
<reference evidence="3" key="1">
    <citation type="journal article" date="2019" name="Int. J. Syst. Evol. Microbiol.">
        <title>The Global Catalogue of Microorganisms (GCM) 10K type strain sequencing project: providing services to taxonomists for standard genome sequencing and annotation.</title>
        <authorList>
            <consortium name="The Broad Institute Genomics Platform"/>
            <consortium name="The Broad Institute Genome Sequencing Center for Infectious Disease"/>
            <person name="Wu L."/>
            <person name="Ma J."/>
        </authorList>
    </citation>
    <scope>NUCLEOTIDE SEQUENCE [LARGE SCALE GENOMIC DNA]</scope>
    <source>
        <strain evidence="3">CCUG 49018</strain>
    </source>
</reference>
<comment type="caution">
    <text evidence="2">The sequence shown here is derived from an EMBL/GenBank/DDBJ whole genome shotgun (WGS) entry which is preliminary data.</text>
</comment>
<dbReference type="Proteomes" id="UP001597182">
    <property type="component" value="Unassembled WGS sequence"/>
</dbReference>
<keyword evidence="1" id="KW-1133">Transmembrane helix</keyword>
<keyword evidence="1" id="KW-0472">Membrane</keyword>
<proteinExistence type="predicted"/>
<keyword evidence="1" id="KW-0812">Transmembrane</keyword>
<evidence type="ECO:0008006" key="4">
    <source>
        <dbReference type="Google" id="ProtNLM"/>
    </source>
</evidence>
<keyword evidence="3" id="KW-1185">Reference proteome</keyword>
<name>A0ABW3VFQ4_9PSEU</name>
<evidence type="ECO:0000313" key="2">
    <source>
        <dbReference type="EMBL" id="MFD1233548.1"/>
    </source>
</evidence>
<sequence length="63" mass="7281">MFHSLIWASLWPEFVLTLILAAMLGWALAELSCRRRWRRAAALRGIVLRGRRHGARRPNDGAR</sequence>